<feature type="transmembrane region" description="Helical" evidence="6">
    <location>
        <begin position="142"/>
        <end position="167"/>
    </location>
</feature>
<keyword evidence="3 6" id="KW-1133">Transmembrane helix</keyword>
<dbReference type="EMBL" id="DS469934">
    <property type="protein sequence ID" value="EDO31124.1"/>
    <property type="molecule type" value="Genomic_DNA"/>
</dbReference>
<feature type="transmembrane region" description="Helical" evidence="6">
    <location>
        <begin position="96"/>
        <end position="121"/>
    </location>
</feature>
<dbReference type="Gene3D" id="1.20.1070.10">
    <property type="entry name" value="Rhodopsin 7-helix transmembrane proteins"/>
    <property type="match status" value="1"/>
</dbReference>
<keyword evidence="5" id="KW-0297">G-protein coupled receptor</keyword>
<dbReference type="CDD" id="cd00637">
    <property type="entry name" value="7tm_classA_rhodopsin-like"/>
    <property type="match status" value="1"/>
</dbReference>
<feature type="transmembrane region" description="Helical" evidence="6">
    <location>
        <begin position="179"/>
        <end position="200"/>
    </location>
</feature>
<evidence type="ECO:0000256" key="5">
    <source>
        <dbReference type="RuleBase" id="RU000688"/>
    </source>
</evidence>
<evidence type="ECO:0000256" key="2">
    <source>
        <dbReference type="ARBA" id="ARBA00022692"/>
    </source>
</evidence>
<feature type="non-terminal residue" evidence="8">
    <location>
        <position position="1"/>
    </location>
</feature>
<dbReference type="GO" id="GO:0008528">
    <property type="term" value="F:G protein-coupled peptide receptor activity"/>
    <property type="evidence" value="ECO:0000318"/>
    <property type="project" value="GO_Central"/>
</dbReference>
<dbReference type="PROSITE" id="PS00237">
    <property type="entry name" value="G_PROTEIN_RECEP_F1_1"/>
    <property type="match status" value="1"/>
</dbReference>
<evidence type="ECO:0000256" key="4">
    <source>
        <dbReference type="ARBA" id="ARBA00023136"/>
    </source>
</evidence>
<dbReference type="PANTHER" id="PTHR45698:SF1">
    <property type="entry name" value="TRACE AMINE-ASSOCIATED RECEPTOR 13C-LIKE"/>
    <property type="match status" value="1"/>
</dbReference>
<keyword evidence="9" id="KW-1185">Reference proteome</keyword>
<dbReference type="AlphaFoldDB" id="A7SYU6"/>
<evidence type="ECO:0000256" key="1">
    <source>
        <dbReference type="ARBA" id="ARBA00004370"/>
    </source>
</evidence>
<feature type="transmembrane region" description="Helical" evidence="6">
    <location>
        <begin position="47"/>
        <end position="67"/>
    </location>
</feature>
<feature type="non-terminal residue" evidence="8">
    <location>
        <position position="210"/>
    </location>
</feature>
<name>A7SYU6_NEMVE</name>
<evidence type="ECO:0000259" key="7">
    <source>
        <dbReference type="PROSITE" id="PS50262"/>
    </source>
</evidence>
<keyword evidence="5" id="KW-0675">Receptor</keyword>
<dbReference type="PhylomeDB" id="A7SYU6"/>
<comment type="subcellular location">
    <subcellularLocation>
        <location evidence="1">Membrane</location>
    </subcellularLocation>
</comment>
<feature type="transmembrane region" description="Helical" evidence="6">
    <location>
        <begin position="6"/>
        <end position="26"/>
    </location>
</feature>
<evidence type="ECO:0000313" key="9">
    <source>
        <dbReference type="Proteomes" id="UP000001593"/>
    </source>
</evidence>
<keyword evidence="4 6" id="KW-0472">Membrane</keyword>
<dbReference type="Pfam" id="PF00001">
    <property type="entry name" value="7tm_1"/>
    <property type="match status" value="1"/>
</dbReference>
<evidence type="ECO:0000313" key="8">
    <source>
        <dbReference type="EMBL" id="EDO31124.1"/>
    </source>
</evidence>
<evidence type="ECO:0000256" key="3">
    <source>
        <dbReference type="ARBA" id="ARBA00022989"/>
    </source>
</evidence>
<dbReference type="eggNOG" id="KOG3656">
    <property type="taxonomic scope" value="Eukaryota"/>
</dbReference>
<gene>
    <name evidence="8" type="ORF">NEMVEDRAFT_v1g138379</name>
</gene>
<sequence>CRLIRSHFFVFTFSGVSIYIILALAVERWYAVTRPLQYRATFHHRRIIMEALGIWSAAVLTNIILLFELEFHPQREPANRCEITANRFTSIPFRQFLAFSLFLLKFLTPLLVTCVLYVKIFRETGRSRVLSRGHEGYGTRIALSRMGAASTIALAVCWCPNQVYYALYNFGAWELNNNVHYWTIVAAMLNSCLNPMIFAFHSEQYREGFK</sequence>
<dbReference type="FunFam" id="1.20.1070.10:FF:000901">
    <property type="entry name" value="Predicted protein"/>
    <property type="match status" value="1"/>
</dbReference>
<dbReference type="InParanoid" id="A7SYU6"/>
<feature type="domain" description="G-protein coupled receptors family 1 profile" evidence="7">
    <location>
        <begin position="1"/>
        <end position="198"/>
    </location>
</feature>
<dbReference type="SUPFAM" id="SSF81321">
    <property type="entry name" value="Family A G protein-coupled receptor-like"/>
    <property type="match status" value="1"/>
</dbReference>
<dbReference type="Proteomes" id="UP000001593">
    <property type="component" value="Unassembled WGS sequence"/>
</dbReference>
<dbReference type="PRINTS" id="PR00237">
    <property type="entry name" value="GPCRRHODOPSN"/>
</dbReference>
<evidence type="ECO:0000256" key="6">
    <source>
        <dbReference type="SAM" id="Phobius"/>
    </source>
</evidence>
<accession>A7SYU6</accession>
<comment type="similarity">
    <text evidence="5">Belongs to the G-protein coupled receptor 1 family.</text>
</comment>
<dbReference type="STRING" id="45351.A7SYU6"/>
<proteinExistence type="inferred from homology"/>
<dbReference type="PANTHER" id="PTHR45698">
    <property type="entry name" value="TRACE AMINE-ASSOCIATED RECEPTOR 19N-RELATED"/>
    <property type="match status" value="1"/>
</dbReference>
<dbReference type="InterPro" id="IPR017452">
    <property type="entry name" value="GPCR_Rhodpsn_7TM"/>
</dbReference>
<dbReference type="InterPro" id="IPR000276">
    <property type="entry name" value="GPCR_Rhodpsn"/>
</dbReference>
<dbReference type="PROSITE" id="PS50262">
    <property type="entry name" value="G_PROTEIN_RECEP_F1_2"/>
    <property type="match status" value="1"/>
</dbReference>
<dbReference type="GO" id="GO:0007218">
    <property type="term" value="P:neuropeptide signaling pathway"/>
    <property type="evidence" value="ECO:0000318"/>
    <property type="project" value="GO_Central"/>
</dbReference>
<reference evidence="8 9" key="1">
    <citation type="journal article" date="2007" name="Science">
        <title>Sea anemone genome reveals ancestral eumetazoan gene repertoire and genomic organization.</title>
        <authorList>
            <person name="Putnam N.H."/>
            <person name="Srivastava M."/>
            <person name="Hellsten U."/>
            <person name="Dirks B."/>
            <person name="Chapman J."/>
            <person name="Salamov A."/>
            <person name="Terry A."/>
            <person name="Shapiro H."/>
            <person name="Lindquist E."/>
            <person name="Kapitonov V.V."/>
            <person name="Jurka J."/>
            <person name="Genikhovich G."/>
            <person name="Grigoriev I.V."/>
            <person name="Lucas S.M."/>
            <person name="Steele R.E."/>
            <person name="Finnerty J.R."/>
            <person name="Technau U."/>
            <person name="Martindale M.Q."/>
            <person name="Rokhsar D.S."/>
        </authorList>
    </citation>
    <scope>NUCLEOTIDE SEQUENCE [LARGE SCALE GENOMIC DNA]</scope>
    <source>
        <strain evidence="9">CH2 X CH6</strain>
    </source>
</reference>
<dbReference type="GO" id="GO:0005886">
    <property type="term" value="C:plasma membrane"/>
    <property type="evidence" value="ECO:0000318"/>
    <property type="project" value="GO_Central"/>
</dbReference>
<dbReference type="HOGENOM" id="CLU_1258904_0_0_1"/>
<protein>
    <recommendedName>
        <fullName evidence="7">G-protein coupled receptors family 1 profile domain-containing protein</fullName>
    </recommendedName>
</protein>
<keyword evidence="2 5" id="KW-0812">Transmembrane</keyword>
<dbReference type="OMA" id="NECIFIG"/>
<organism evidence="8 9">
    <name type="scientific">Nematostella vectensis</name>
    <name type="common">Starlet sea anemone</name>
    <dbReference type="NCBI Taxonomy" id="45351"/>
    <lineage>
        <taxon>Eukaryota</taxon>
        <taxon>Metazoa</taxon>
        <taxon>Cnidaria</taxon>
        <taxon>Anthozoa</taxon>
        <taxon>Hexacorallia</taxon>
        <taxon>Actiniaria</taxon>
        <taxon>Edwardsiidae</taxon>
        <taxon>Nematostella</taxon>
    </lineage>
</organism>
<keyword evidence="5" id="KW-0807">Transducer</keyword>